<evidence type="ECO:0000313" key="3">
    <source>
        <dbReference type="Proteomes" id="UP000259636"/>
    </source>
</evidence>
<organism evidence="2 3">
    <name type="scientific">Streptomyces koyangensis</name>
    <dbReference type="NCBI Taxonomy" id="188770"/>
    <lineage>
        <taxon>Bacteria</taxon>
        <taxon>Bacillati</taxon>
        <taxon>Actinomycetota</taxon>
        <taxon>Actinomycetes</taxon>
        <taxon>Kitasatosporales</taxon>
        <taxon>Streptomycetaceae</taxon>
        <taxon>Streptomyces</taxon>
        <taxon>Streptomyces aurantiacus group</taxon>
    </lineage>
</organism>
<dbReference type="EMBL" id="CP031742">
    <property type="protein sequence ID" value="AXQ55556.1"/>
    <property type="molecule type" value="Genomic_DNA"/>
</dbReference>
<proteinExistence type="predicted"/>
<name>A0A385DB39_9ACTN</name>
<dbReference type="Pfam" id="PF00144">
    <property type="entry name" value="Beta-lactamase"/>
    <property type="match status" value="1"/>
</dbReference>
<evidence type="ECO:0000259" key="1">
    <source>
        <dbReference type="Pfam" id="PF00144"/>
    </source>
</evidence>
<reference evidence="2 3" key="1">
    <citation type="submission" date="2018-08" db="EMBL/GenBank/DDBJ databases">
        <authorList>
            <person name="Ferrada E.E."/>
            <person name="Latorre B.A."/>
        </authorList>
    </citation>
    <scope>NUCLEOTIDE SEQUENCE [LARGE SCALE GENOMIC DNA]</scope>
    <source>
        <strain evidence="2 3">VK-A60T</strain>
    </source>
</reference>
<dbReference type="InterPro" id="IPR001466">
    <property type="entry name" value="Beta-lactam-related"/>
</dbReference>
<dbReference type="InterPro" id="IPR050789">
    <property type="entry name" value="Diverse_Enzym_Activities"/>
</dbReference>
<dbReference type="GeneID" id="300115236"/>
<dbReference type="Gene3D" id="3.40.710.10">
    <property type="entry name" value="DD-peptidase/beta-lactamase superfamily"/>
    <property type="match status" value="1"/>
</dbReference>
<keyword evidence="2" id="KW-0378">Hydrolase</keyword>
<gene>
    <name evidence="2" type="ORF">D0C37_13705</name>
</gene>
<accession>A0A385DB39</accession>
<dbReference type="PANTHER" id="PTHR43283:SF3">
    <property type="entry name" value="BETA-LACTAMASE FAMILY PROTEIN (AFU_ORTHOLOGUE AFUA_5G07500)"/>
    <property type="match status" value="1"/>
</dbReference>
<dbReference type="GO" id="GO:0016787">
    <property type="term" value="F:hydrolase activity"/>
    <property type="evidence" value="ECO:0007669"/>
    <property type="project" value="UniProtKB-KW"/>
</dbReference>
<dbReference type="InterPro" id="IPR012338">
    <property type="entry name" value="Beta-lactam/transpept-like"/>
</dbReference>
<dbReference type="PANTHER" id="PTHR43283">
    <property type="entry name" value="BETA-LACTAMASE-RELATED"/>
    <property type="match status" value="1"/>
</dbReference>
<sequence length="439" mass="45152">MDDAELTALLAGLIARHRVPGAQLVVRRGGSVARAAVGETAVGGGRRVAPETVFPLSSLTKPFTAALAVTLAVEGDIDLDAPLAEQLPHAPDAPGITPRRLLSHTAGLAANPAEDDPHLDSLERWTARSARRFPLVAEPGSAFSYSNIGYLLTGRLVEQATGMSWSEAMGAMLLRPLGLPTEIGGPPGVLGHVVRRADGQAVLAEHQPGPPAEAPAGDLALSAEGLAAFAGLFLHDSRPGPLDPETVAAMCRDPLGPDAAGPYGMADGWGLGWARYDGDGPESFGHDGTGDGTSCHLRFDPAGGTVVALTTNADSGQELWAELVAVLRAGGVKVADHPVTGSAGLGPAAPAPDACLGRYVNGDLDYTVGRDADGLWLGVGPHGRYAVECDAGLRFALRPRSGGPLVHRGRFLRAPGAPAADGPIRHLQVSGRVARLHNL</sequence>
<dbReference type="AlphaFoldDB" id="A0A385DB39"/>
<dbReference type="Proteomes" id="UP000259636">
    <property type="component" value="Chromosome"/>
</dbReference>
<dbReference type="RefSeq" id="WP_117349431.1">
    <property type="nucleotide sequence ID" value="NZ_CP031742.1"/>
</dbReference>
<dbReference type="SUPFAM" id="SSF56601">
    <property type="entry name" value="beta-lactamase/transpeptidase-like"/>
    <property type="match status" value="1"/>
</dbReference>
<feature type="domain" description="Beta-lactamase-related" evidence="1">
    <location>
        <begin position="7"/>
        <end position="317"/>
    </location>
</feature>
<evidence type="ECO:0000313" key="2">
    <source>
        <dbReference type="EMBL" id="AXQ55556.1"/>
    </source>
</evidence>
<dbReference type="KEGG" id="sky:D0C37_13705"/>
<protein>
    <submittedName>
        <fullName evidence="2">Class A beta-lactamase-related serine hydrolase</fullName>
    </submittedName>
</protein>